<dbReference type="KEGG" id="aaco:K1I37_11580"/>
<dbReference type="STRING" id="1356854.N007_16265"/>
<dbReference type="EMBL" id="CP080467">
    <property type="protein sequence ID" value="UNO47368.1"/>
    <property type="molecule type" value="Genomic_DNA"/>
</dbReference>
<dbReference type="InterPro" id="IPR050812">
    <property type="entry name" value="Preph/Arog_dehydrog"/>
</dbReference>
<dbReference type="GO" id="GO:0070403">
    <property type="term" value="F:NAD+ binding"/>
    <property type="evidence" value="ECO:0007669"/>
    <property type="project" value="InterPro"/>
</dbReference>
<comment type="similarity">
    <text evidence="1">Belongs to the prephenate/arogenate dehydrogenase family.</text>
</comment>
<dbReference type="InterPro" id="IPR036291">
    <property type="entry name" value="NAD(P)-bd_dom_sf"/>
</dbReference>
<keyword evidence="5" id="KW-1185">Reference proteome</keyword>
<organism evidence="4 5">
    <name type="scientific">Alicyclobacillus acidoterrestris (strain ATCC 49025 / DSM 3922 / CIP 106132 / NCIMB 13137 / GD3B)</name>
    <dbReference type="NCBI Taxonomy" id="1356854"/>
    <lineage>
        <taxon>Bacteria</taxon>
        <taxon>Bacillati</taxon>
        <taxon>Bacillota</taxon>
        <taxon>Bacilli</taxon>
        <taxon>Bacillales</taxon>
        <taxon>Alicyclobacillaceae</taxon>
        <taxon>Alicyclobacillus</taxon>
    </lineage>
</organism>
<dbReference type="GO" id="GO:0008977">
    <property type="term" value="F:prephenate dehydrogenase (NAD+) activity"/>
    <property type="evidence" value="ECO:0007669"/>
    <property type="project" value="InterPro"/>
</dbReference>
<proteinExistence type="inferred from homology"/>
<dbReference type="SUPFAM" id="SSF51735">
    <property type="entry name" value="NAD(P)-binding Rossmann-fold domains"/>
    <property type="match status" value="1"/>
</dbReference>
<dbReference type="Gene3D" id="1.10.3660.10">
    <property type="entry name" value="6-phosphogluconate dehydrogenase C-terminal like domain"/>
    <property type="match status" value="1"/>
</dbReference>
<comment type="pathway">
    <text evidence="3">Amino-acid biosynthesis.</text>
</comment>
<evidence type="ECO:0000256" key="2">
    <source>
        <dbReference type="ARBA" id="ARBA00023002"/>
    </source>
</evidence>
<accession>T0BMC9</accession>
<dbReference type="PANTHER" id="PTHR21363:SF0">
    <property type="entry name" value="PREPHENATE DEHYDROGENASE [NADP(+)]"/>
    <property type="match status" value="1"/>
</dbReference>
<dbReference type="GO" id="GO:0006571">
    <property type="term" value="P:tyrosine biosynthetic process"/>
    <property type="evidence" value="ECO:0007669"/>
    <property type="project" value="InterPro"/>
</dbReference>
<dbReference type="Gene3D" id="3.40.50.720">
    <property type="entry name" value="NAD(P)-binding Rossmann-like Domain"/>
    <property type="match status" value="1"/>
</dbReference>
<dbReference type="InterPro" id="IPR046826">
    <property type="entry name" value="PDH_N"/>
</dbReference>
<dbReference type="InterPro" id="IPR008927">
    <property type="entry name" value="6-PGluconate_DH-like_C_sf"/>
</dbReference>
<dbReference type="AlphaFoldDB" id="T0BMC9"/>
<dbReference type="InterPro" id="IPR003099">
    <property type="entry name" value="Prephen_DH"/>
</dbReference>
<dbReference type="PROSITE" id="PS51176">
    <property type="entry name" value="PDH_ADH"/>
    <property type="match status" value="1"/>
</dbReference>
<protein>
    <submittedName>
        <fullName evidence="4">Prephenate dehydrogenase/arogenate dehydrogenase family protein</fullName>
    </submittedName>
</protein>
<dbReference type="InterPro" id="IPR046825">
    <property type="entry name" value="PDH_C"/>
</dbReference>
<dbReference type="Proteomes" id="UP000829401">
    <property type="component" value="Chromosome"/>
</dbReference>
<dbReference type="eggNOG" id="COG0287">
    <property type="taxonomic scope" value="Bacteria"/>
</dbReference>
<dbReference type="OrthoDB" id="9802008at2"/>
<reference evidence="5" key="1">
    <citation type="journal article" date="2022" name="G3 (Bethesda)">
        <title>Unveiling the complete genome sequence of Alicyclobacillus acidoterrestris DSM 3922T, a taint-producing strain.</title>
        <authorList>
            <person name="Leonardo I.C."/>
            <person name="Barreto Crespo M.T."/>
            <person name="Gaspar F.B."/>
        </authorList>
    </citation>
    <scope>NUCLEOTIDE SEQUENCE [LARGE SCALE GENOMIC DNA]</scope>
    <source>
        <strain evidence="5">DSM 3922</strain>
    </source>
</reference>
<dbReference type="Pfam" id="PF20463">
    <property type="entry name" value="PDH_C"/>
    <property type="match status" value="1"/>
</dbReference>
<keyword evidence="2" id="KW-0560">Oxidoreductase</keyword>
<dbReference type="PANTHER" id="PTHR21363">
    <property type="entry name" value="PREPHENATE DEHYDROGENASE"/>
    <property type="match status" value="1"/>
</dbReference>
<gene>
    <name evidence="4" type="ORF">K1I37_11580</name>
</gene>
<dbReference type="RefSeq" id="WP_021298409.1">
    <property type="nucleotide sequence ID" value="NZ_AURB01000189.1"/>
</dbReference>
<name>T0BMC9_ALIAG</name>
<dbReference type="GO" id="GO:0004665">
    <property type="term" value="F:prephenate dehydrogenase (NADP+) activity"/>
    <property type="evidence" value="ECO:0007669"/>
    <property type="project" value="InterPro"/>
</dbReference>
<evidence type="ECO:0000313" key="4">
    <source>
        <dbReference type="EMBL" id="UNO47368.1"/>
    </source>
</evidence>
<dbReference type="SUPFAM" id="SSF48179">
    <property type="entry name" value="6-phosphogluconate dehydrogenase C-terminal domain-like"/>
    <property type="match status" value="1"/>
</dbReference>
<evidence type="ECO:0000256" key="3">
    <source>
        <dbReference type="ARBA" id="ARBA00029440"/>
    </source>
</evidence>
<evidence type="ECO:0000256" key="1">
    <source>
        <dbReference type="ARBA" id="ARBA00007964"/>
    </source>
</evidence>
<accession>A0A9E6ZFS8</accession>
<evidence type="ECO:0000313" key="5">
    <source>
        <dbReference type="Proteomes" id="UP000829401"/>
    </source>
</evidence>
<sequence length="286" mass="31105">MNEELRRVLILGGGLLGTSFALAVHRACPDAVLECIEPNSEHAARLAQLGVSKHIYSRPAEVTATYDLAVLAAPSSVCVAHLDFAARHATFVMDVCSIKQPLCDAAESLHLHKQFVPSHPMAGKAIEGPVGADASLFVDKTWLFLEDWTPPAVIVRLVEAVGAKPFYVADAAAHDAMVACVSHGIHITSLSAMLANDDWRRAKYPGLPDVSGPAFWDITRLASSPAAFWADTLIANADNVVQYLQTLQMYLSRFEQALSLRDKENIVTLLETARLARNEWSDNPHS</sequence>
<dbReference type="Pfam" id="PF02153">
    <property type="entry name" value="PDH_N"/>
    <property type="match status" value="1"/>
</dbReference>